<dbReference type="Pfam" id="PF07907">
    <property type="entry name" value="YibE_F"/>
    <property type="match status" value="1"/>
</dbReference>
<dbReference type="InterPro" id="IPR012507">
    <property type="entry name" value="YibE_F"/>
</dbReference>
<feature type="signal peptide" evidence="2">
    <location>
        <begin position="1"/>
        <end position="22"/>
    </location>
</feature>
<keyword evidence="1" id="KW-0472">Membrane</keyword>
<dbReference type="AlphaFoldDB" id="A0A2M6W747"/>
<feature type="transmembrane region" description="Helical" evidence="1">
    <location>
        <begin position="300"/>
        <end position="322"/>
    </location>
</feature>
<feature type="transmembrane region" description="Helical" evidence="1">
    <location>
        <begin position="145"/>
        <end position="165"/>
    </location>
</feature>
<comment type="caution">
    <text evidence="3">The sequence shown here is derived from an EMBL/GenBank/DDBJ whole genome shotgun (WGS) entry which is preliminary data.</text>
</comment>
<protein>
    <recommendedName>
        <fullName evidence="5">YibE/F family protein</fullName>
    </recommendedName>
</protein>
<feature type="transmembrane region" description="Helical" evidence="1">
    <location>
        <begin position="122"/>
        <end position="138"/>
    </location>
</feature>
<feature type="transmembrane region" description="Helical" evidence="1">
    <location>
        <begin position="171"/>
        <end position="189"/>
    </location>
</feature>
<accession>A0A2M6W747</accession>
<evidence type="ECO:0000313" key="3">
    <source>
        <dbReference type="EMBL" id="PIT88606.1"/>
    </source>
</evidence>
<dbReference type="Proteomes" id="UP000231426">
    <property type="component" value="Unassembled WGS sequence"/>
</dbReference>
<keyword evidence="2" id="KW-0732">Signal</keyword>
<dbReference type="PANTHER" id="PTHR41771">
    <property type="entry name" value="MEMBRANE PROTEIN-RELATED"/>
    <property type="match status" value="1"/>
</dbReference>
<feature type="chain" id="PRO_5014636979" description="YibE/F family protein" evidence="2">
    <location>
        <begin position="23"/>
        <end position="374"/>
    </location>
</feature>
<evidence type="ECO:0008006" key="5">
    <source>
        <dbReference type="Google" id="ProtNLM"/>
    </source>
</evidence>
<reference evidence="4" key="1">
    <citation type="submission" date="2017-09" db="EMBL/GenBank/DDBJ databases">
        <title>Depth-based differentiation of microbial function through sediment-hosted aquifers and enrichment of novel symbionts in the deep terrestrial subsurface.</title>
        <authorList>
            <person name="Probst A.J."/>
            <person name="Ladd B."/>
            <person name="Jarett J.K."/>
            <person name="Geller-Mcgrath D.E."/>
            <person name="Sieber C.M.K."/>
            <person name="Emerson J.B."/>
            <person name="Anantharaman K."/>
            <person name="Thomas B.C."/>
            <person name="Malmstrom R."/>
            <person name="Stieglmeier M."/>
            <person name="Klingl A."/>
            <person name="Woyke T."/>
            <person name="Ryan C.M."/>
            <person name="Banfield J.F."/>
        </authorList>
    </citation>
    <scope>NUCLEOTIDE SEQUENCE [LARGE SCALE GENOMIC DNA]</scope>
</reference>
<feature type="transmembrane region" description="Helical" evidence="1">
    <location>
        <begin position="343"/>
        <end position="368"/>
    </location>
</feature>
<keyword evidence="1" id="KW-1133">Transmembrane helix</keyword>
<feature type="transmembrane region" description="Helical" evidence="1">
    <location>
        <begin position="198"/>
        <end position="217"/>
    </location>
</feature>
<organism evidence="3 4">
    <name type="scientific">Candidatus Magasanikbacteria bacterium CG10_big_fil_rev_8_21_14_0_10_36_32</name>
    <dbReference type="NCBI Taxonomy" id="1974646"/>
    <lineage>
        <taxon>Bacteria</taxon>
        <taxon>Candidatus Magasanikiibacteriota</taxon>
    </lineage>
</organism>
<evidence type="ECO:0000313" key="4">
    <source>
        <dbReference type="Proteomes" id="UP000231426"/>
    </source>
</evidence>
<proteinExistence type="predicted"/>
<dbReference type="EMBL" id="PFBV01000003">
    <property type="protein sequence ID" value="PIT88606.1"/>
    <property type="molecule type" value="Genomic_DNA"/>
</dbReference>
<dbReference type="PANTHER" id="PTHR41771:SF1">
    <property type="entry name" value="MEMBRANE PROTEIN"/>
    <property type="match status" value="1"/>
</dbReference>
<sequence length="374" mass="41481">MIKKTIITVFSLLLFFPILVCAQEDINLQPNNDRVFKAKVIQVIEEKIIERENGSEALQQDLRLLGLEKEWKNKEFEHKGISEIDVASANTYKVGDKVLVSEVKNIDGVIDYYVIDLVRSGYLFWLALIFATVTIIIGKKKGIKSLISLMVSFFVIIKFIVPKIISGSSPLFVGVLGALIILAIIIYLTEGWNRKSHIAVVSVFLSLVATFILSWIFTHLTRLTGLAQEETTFLLSANNGAIDFRGLLLTGILIGTIGVLDDVVVGQVESVRQIRKANPHLTNVQVYKAVYEVGNSHLGAIVNTLFLTYTGASLPLLLLFYFNPMGVISFTQVINNEIIATEIVRALVGSIGVALSMPISTFLATIWLRNNRNI</sequence>
<name>A0A2M6W747_9BACT</name>
<evidence type="ECO:0000256" key="2">
    <source>
        <dbReference type="SAM" id="SignalP"/>
    </source>
</evidence>
<evidence type="ECO:0000256" key="1">
    <source>
        <dbReference type="SAM" id="Phobius"/>
    </source>
</evidence>
<gene>
    <name evidence="3" type="ORF">COU29_02410</name>
</gene>
<keyword evidence="1" id="KW-0812">Transmembrane</keyword>